<comment type="caution">
    <text evidence="2">The sequence shown here is derived from an EMBL/GenBank/DDBJ whole genome shotgun (WGS) entry which is preliminary data.</text>
</comment>
<dbReference type="Gene3D" id="1.10.533.10">
    <property type="entry name" value="Death Domain, Fas"/>
    <property type="match status" value="1"/>
</dbReference>
<dbReference type="PROSITE" id="PS50017">
    <property type="entry name" value="DEATH_DOMAIN"/>
    <property type="match status" value="1"/>
</dbReference>
<dbReference type="Pfam" id="PF00531">
    <property type="entry name" value="Death"/>
    <property type="match status" value="1"/>
</dbReference>
<dbReference type="OrthoDB" id="6078042at2759"/>
<organism evidence="2 3">
    <name type="scientific">Dimorphilus gyrociliatus</name>
    <dbReference type="NCBI Taxonomy" id="2664684"/>
    <lineage>
        <taxon>Eukaryota</taxon>
        <taxon>Metazoa</taxon>
        <taxon>Spiralia</taxon>
        <taxon>Lophotrochozoa</taxon>
        <taxon>Annelida</taxon>
        <taxon>Polychaeta</taxon>
        <taxon>Polychaeta incertae sedis</taxon>
        <taxon>Dinophilidae</taxon>
        <taxon>Dimorphilus</taxon>
    </lineage>
</organism>
<keyword evidence="3" id="KW-1185">Reference proteome</keyword>
<evidence type="ECO:0000259" key="1">
    <source>
        <dbReference type="PROSITE" id="PS50017"/>
    </source>
</evidence>
<gene>
    <name evidence="2" type="ORF">DGYR_LOCUS13818</name>
</gene>
<dbReference type="InterPro" id="IPR011029">
    <property type="entry name" value="DEATH-like_dom_sf"/>
</dbReference>
<evidence type="ECO:0000313" key="3">
    <source>
        <dbReference type="Proteomes" id="UP000549394"/>
    </source>
</evidence>
<feature type="domain" description="Death" evidence="1">
    <location>
        <begin position="10"/>
        <end position="89"/>
    </location>
</feature>
<dbReference type="InterPro" id="IPR000488">
    <property type="entry name" value="Death_dom"/>
</dbReference>
<protein>
    <recommendedName>
        <fullName evidence="1">Death domain-containing protein</fullName>
    </recommendedName>
</protein>
<dbReference type="PANTHER" id="PTHR47508">
    <property type="entry name" value="SAM DOMAIN-CONTAINING PROTEIN-RELATED"/>
    <property type="match status" value="1"/>
</dbReference>
<proteinExistence type="predicted"/>
<sequence length="113" mass="13225">MTLSHAPAWSRHVSELMNDQSDNDWRLLSMKLNYSNDDIRHWATQPDPCLSMLDEWFATHKTREATFAILNNLKEMNRLNAAEIVENALASVKNVVKDEEEEFKKPEIFLSYQ</sequence>
<dbReference type="SUPFAM" id="SSF47986">
    <property type="entry name" value="DEATH domain"/>
    <property type="match status" value="1"/>
</dbReference>
<dbReference type="Proteomes" id="UP000549394">
    <property type="component" value="Unassembled WGS sequence"/>
</dbReference>
<reference evidence="2 3" key="1">
    <citation type="submission" date="2020-08" db="EMBL/GenBank/DDBJ databases">
        <authorList>
            <person name="Hejnol A."/>
        </authorList>
    </citation>
    <scope>NUCLEOTIDE SEQUENCE [LARGE SCALE GENOMIC DNA]</scope>
</reference>
<accession>A0A7I8WEG6</accession>
<dbReference type="EMBL" id="CAJFCJ010000063">
    <property type="protein sequence ID" value="CAD5126580.1"/>
    <property type="molecule type" value="Genomic_DNA"/>
</dbReference>
<dbReference type="PANTHER" id="PTHR47508:SF1">
    <property type="entry name" value="NON-SPECIFIC SERINE_THREONINE PROTEIN KINASE"/>
    <property type="match status" value="1"/>
</dbReference>
<name>A0A7I8WEG6_9ANNE</name>
<evidence type="ECO:0000313" key="2">
    <source>
        <dbReference type="EMBL" id="CAD5126580.1"/>
    </source>
</evidence>
<dbReference type="GO" id="GO:0007165">
    <property type="term" value="P:signal transduction"/>
    <property type="evidence" value="ECO:0007669"/>
    <property type="project" value="InterPro"/>
</dbReference>
<dbReference type="AlphaFoldDB" id="A0A7I8WEG6"/>